<organism evidence="1 2">
    <name type="scientific">Nephila pilipes</name>
    <name type="common">Giant wood spider</name>
    <name type="synonym">Nephila maculata</name>
    <dbReference type="NCBI Taxonomy" id="299642"/>
    <lineage>
        <taxon>Eukaryota</taxon>
        <taxon>Metazoa</taxon>
        <taxon>Ecdysozoa</taxon>
        <taxon>Arthropoda</taxon>
        <taxon>Chelicerata</taxon>
        <taxon>Arachnida</taxon>
        <taxon>Araneae</taxon>
        <taxon>Araneomorphae</taxon>
        <taxon>Entelegynae</taxon>
        <taxon>Araneoidea</taxon>
        <taxon>Nephilidae</taxon>
        <taxon>Nephila</taxon>
    </lineage>
</organism>
<dbReference type="EMBL" id="BMAW01071602">
    <property type="protein sequence ID" value="GFT78682.1"/>
    <property type="molecule type" value="Genomic_DNA"/>
</dbReference>
<dbReference type="AlphaFoldDB" id="A0A8X6U3S5"/>
<proteinExistence type="predicted"/>
<evidence type="ECO:0000313" key="1">
    <source>
        <dbReference type="EMBL" id="GFT78682.1"/>
    </source>
</evidence>
<name>A0A8X6U3S5_NEPPI</name>
<comment type="caution">
    <text evidence="1">The sequence shown here is derived from an EMBL/GenBank/DDBJ whole genome shotgun (WGS) entry which is preliminary data.</text>
</comment>
<accession>A0A8X6U3S5</accession>
<gene>
    <name evidence="1" type="ORF">NPIL_522951</name>
</gene>
<evidence type="ECO:0000313" key="2">
    <source>
        <dbReference type="Proteomes" id="UP000887013"/>
    </source>
</evidence>
<reference evidence="1" key="1">
    <citation type="submission" date="2020-08" db="EMBL/GenBank/DDBJ databases">
        <title>Multicomponent nature underlies the extraordinary mechanical properties of spider dragline silk.</title>
        <authorList>
            <person name="Kono N."/>
            <person name="Nakamura H."/>
            <person name="Mori M."/>
            <person name="Yoshida Y."/>
            <person name="Ohtoshi R."/>
            <person name="Malay A.D."/>
            <person name="Moran D.A.P."/>
            <person name="Tomita M."/>
            <person name="Numata K."/>
            <person name="Arakawa K."/>
        </authorList>
    </citation>
    <scope>NUCLEOTIDE SEQUENCE</scope>
</reference>
<sequence length="121" mass="14130">MTPNLPPPSESEDIHIHCIRRREVENRIQAVVKLNENYKNLLELMKNIRDYDSEHPYFIQTWNHYTETEKQLCQLEGCDDSSHISGTLVPPGMQEIIDRLNDEDHIEILTAVDLPSKSDEM</sequence>
<keyword evidence="2" id="KW-1185">Reference proteome</keyword>
<protein>
    <submittedName>
        <fullName evidence="1">Uncharacterized protein</fullName>
    </submittedName>
</protein>
<dbReference type="Proteomes" id="UP000887013">
    <property type="component" value="Unassembled WGS sequence"/>
</dbReference>